<reference evidence="1 2" key="1">
    <citation type="submission" date="2022-03" db="EMBL/GenBank/DDBJ databases">
        <title>Complete genome analysis of Roseomonas KG 17.1 : a prolific producer of plant growth promoters.</title>
        <authorList>
            <person name="Saadouli I."/>
            <person name="Najjari A."/>
            <person name="Mosbah A."/>
            <person name="Ouzari H.I."/>
        </authorList>
    </citation>
    <scope>NUCLEOTIDE SEQUENCE [LARGE SCALE GENOMIC DNA]</scope>
    <source>
        <strain evidence="1 2">KG17-1</strain>
    </source>
</reference>
<accession>A0ABS9W6N2</accession>
<sequence length="105" mass="11528">MQLAEIDLEYVATVLATLALMPASVARQYRSLLCRAALSGDDDAWLREVEQHFRPAEGVMHGEVVRLRRGEWSPEEQRLCHALMAVILPAAATAPVTAVCLTQTA</sequence>
<comment type="caution">
    <text evidence="1">The sequence shown here is derived from an EMBL/GenBank/DDBJ whole genome shotgun (WGS) entry which is preliminary data.</text>
</comment>
<gene>
    <name evidence="1" type="ORF">MON41_14620</name>
</gene>
<dbReference type="Proteomes" id="UP001201985">
    <property type="component" value="Unassembled WGS sequence"/>
</dbReference>
<proteinExistence type="predicted"/>
<evidence type="ECO:0000313" key="1">
    <source>
        <dbReference type="EMBL" id="MCI0754955.1"/>
    </source>
</evidence>
<name>A0ABS9W6N2_9PROT</name>
<keyword evidence="2" id="KW-1185">Reference proteome</keyword>
<dbReference type="EMBL" id="JALBUU010000025">
    <property type="protein sequence ID" value="MCI0754955.1"/>
    <property type="molecule type" value="Genomic_DNA"/>
</dbReference>
<dbReference type="RefSeq" id="WP_157986040.1">
    <property type="nucleotide sequence ID" value="NZ_JALBUU010000025.1"/>
</dbReference>
<evidence type="ECO:0000313" key="2">
    <source>
        <dbReference type="Proteomes" id="UP001201985"/>
    </source>
</evidence>
<protein>
    <submittedName>
        <fullName evidence="1">Uncharacterized protein</fullName>
    </submittedName>
</protein>
<organism evidence="1 2">
    <name type="scientific">Teichococcus vastitatis</name>
    <dbReference type="NCBI Taxonomy" id="2307076"/>
    <lineage>
        <taxon>Bacteria</taxon>
        <taxon>Pseudomonadati</taxon>
        <taxon>Pseudomonadota</taxon>
        <taxon>Alphaproteobacteria</taxon>
        <taxon>Acetobacterales</taxon>
        <taxon>Roseomonadaceae</taxon>
        <taxon>Roseomonas</taxon>
    </lineage>
</organism>